<dbReference type="GO" id="GO:0016020">
    <property type="term" value="C:membrane"/>
    <property type="evidence" value="ECO:0007669"/>
    <property type="project" value="UniProtKB-SubCell"/>
</dbReference>
<keyword evidence="8" id="KW-0407">Ion channel</keyword>
<dbReference type="EMBL" id="JADGMS010000014">
    <property type="protein sequence ID" value="KAF9669098.1"/>
    <property type="molecule type" value="Genomic_DNA"/>
</dbReference>
<keyword evidence="11" id="KW-1185">Reference proteome</keyword>
<gene>
    <name evidence="10" type="ORF">SADUNF_Sadunf14G0072500</name>
</gene>
<keyword evidence="4 9" id="KW-0812">Transmembrane</keyword>
<reference evidence="10 11" key="1">
    <citation type="submission" date="2020-10" db="EMBL/GenBank/DDBJ databases">
        <title>Plant Genome Project.</title>
        <authorList>
            <person name="Zhang R.-G."/>
        </authorList>
    </citation>
    <scope>NUCLEOTIDE SEQUENCE [LARGE SCALE GENOMIC DNA]</scope>
    <source>
        <strain evidence="10">FAFU-HL-1</strain>
        <tissue evidence="10">Leaf</tissue>
    </source>
</reference>
<evidence type="ECO:0000256" key="7">
    <source>
        <dbReference type="ARBA" id="ARBA00023136"/>
    </source>
</evidence>
<comment type="caution">
    <text evidence="10">The sequence shown here is derived from an EMBL/GenBank/DDBJ whole genome shotgun (WGS) entry which is preliminary data.</text>
</comment>
<keyword evidence="3" id="KW-0813">Transport</keyword>
<dbReference type="PANTHER" id="PTHR31086">
    <property type="entry name" value="ALUMINUM-ACTIVATED MALATE TRANSPORTER 10"/>
    <property type="match status" value="1"/>
</dbReference>
<organism evidence="10 11">
    <name type="scientific">Salix dunnii</name>
    <dbReference type="NCBI Taxonomy" id="1413687"/>
    <lineage>
        <taxon>Eukaryota</taxon>
        <taxon>Viridiplantae</taxon>
        <taxon>Streptophyta</taxon>
        <taxon>Embryophyta</taxon>
        <taxon>Tracheophyta</taxon>
        <taxon>Spermatophyta</taxon>
        <taxon>Magnoliopsida</taxon>
        <taxon>eudicotyledons</taxon>
        <taxon>Gunneridae</taxon>
        <taxon>Pentapetalae</taxon>
        <taxon>rosids</taxon>
        <taxon>fabids</taxon>
        <taxon>Malpighiales</taxon>
        <taxon>Salicaceae</taxon>
        <taxon>Saliceae</taxon>
        <taxon>Salix</taxon>
    </lineage>
</organism>
<dbReference type="InterPro" id="IPR020966">
    <property type="entry name" value="ALMT"/>
</dbReference>
<evidence type="ECO:0000256" key="4">
    <source>
        <dbReference type="ARBA" id="ARBA00022692"/>
    </source>
</evidence>
<evidence type="ECO:0000256" key="3">
    <source>
        <dbReference type="ARBA" id="ARBA00022448"/>
    </source>
</evidence>
<protein>
    <submittedName>
        <fullName evidence="10">Uncharacterized protein</fullName>
    </submittedName>
</protein>
<evidence type="ECO:0000256" key="2">
    <source>
        <dbReference type="ARBA" id="ARBA00007079"/>
    </source>
</evidence>
<sequence length="119" mass="12952">MTASSASFTRFIPSVKARFDYGATIFFILTFTLVSVSGYREDKVILILHTKGRIAGYFTGSSDDDSCKETEGYRCAPNSKEAEDSVTGALLQSCAYIIGTLNGCLNLEIQLNPEYGTPI</sequence>
<keyword evidence="5 9" id="KW-1133">Transmembrane helix</keyword>
<dbReference type="Pfam" id="PF11744">
    <property type="entry name" value="ALMT"/>
    <property type="match status" value="1"/>
</dbReference>
<accession>A0A835MTK2</accession>
<evidence type="ECO:0000256" key="1">
    <source>
        <dbReference type="ARBA" id="ARBA00004141"/>
    </source>
</evidence>
<proteinExistence type="inferred from homology"/>
<feature type="transmembrane region" description="Helical" evidence="9">
    <location>
        <begin position="21"/>
        <end position="39"/>
    </location>
</feature>
<evidence type="ECO:0000256" key="9">
    <source>
        <dbReference type="SAM" id="Phobius"/>
    </source>
</evidence>
<keyword evidence="7 9" id="KW-0472">Membrane</keyword>
<evidence type="ECO:0000313" key="11">
    <source>
        <dbReference type="Proteomes" id="UP000657918"/>
    </source>
</evidence>
<dbReference type="Proteomes" id="UP000657918">
    <property type="component" value="Unassembled WGS sequence"/>
</dbReference>
<evidence type="ECO:0000256" key="5">
    <source>
        <dbReference type="ARBA" id="ARBA00022989"/>
    </source>
</evidence>
<evidence type="ECO:0000256" key="8">
    <source>
        <dbReference type="ARBA" id="ARBA00023303"/>
    </source>
</evidence>
<comment type="subcellular location">
    <subcellularLocation>
        <location evidence="1">Membrane</location>
        <topology evidence="1">Multi-pass membrane protein</topology>
    </subcellularLocation>
</comment>
<keyword evidence="6" id="KW-0406">Ion transport</keyword>
<dbReference type="GO" id="GO:0034220">
    <property type="term" value="P:monoatomic ion transmembrane transport"/>
    <property type="evidence" value="ECO:0007669"/>
    <property type="project" value="UniProtKB-KW"/>
</dbReference>
<evidence type="ECO:0000256" key="6">
    <source>
        <dbReference type="ARBA" id="ARBA00023065"/>
    </source>
</evidence>
<dbReference type="AlphaFoldDB" id="A0A835MTK2"/>
<evidence type="ECO:0000313" key="10">
    <source>
        <dbReference type="EMBL" id="KAF9669098.1"/>
    </source>
</evidence>
<comment type="similarity">
    <text evidence="2">Belongs to the aromatic acid exporter (TC 2.A.85) family.</text>
</comment>
<name>A0A835MTK2_9ROSI</name>
<dbReference type="OrthoDB" id="68611at2759"/>
<dbReference type="GO" id="GO:0015743">
    <property type="term" value="P:malate transport"/>
    <property type="evidence" value="ECO:0007669"/>
    <property type="project" value="InterPro"/>
</dbReference>